<feature type="transmembrane region" description="Helical" evidence="1">
    <location>
        <begin position="53"/>
        <end position="73"/>
    </location>
</feature>
<name>A0A840C710_9HYPH</name>
<proteinExistence type="predicted"/>
<dbReference type="InterPro" id="IPR025333">
    <property type="entry name" value="DUF4239"/>
</dbReference>
<feature type="transmembrane region" description="Helical" evidence="1">
    <location>
        <begin position="12"/>
        <end position="33"/>
    </location>
</feature>
<accession>A0A840C710</accession>
<gene>
    <name evidence="2" type="ORF">GGR16_004409</name>
</gene>
<feature type="transmembrane region" description="Helical" evidence="1">
    <location>
        <begin position="188"/>
        <end position="207"/>
    </location>
</feature>
<dbReference type="AlphaFoldDB" id="A0A840C710"/>
<keyword evidence="1" id="KW-0472">Membrane</keyword>
<sequence length="259" mass="28327">MPFTDVIYRFSNSVLAIVFVGVAVTASVLLPLIGTRLLKQEQATARAGFALDAFKLIGPVIAIFTAFTLLQAINRYREAETLVLREATEITQLDRALRRLGAEAAPIRAALAAYGQSVVTQEWPALKNGRESAETQALFHDLIDRIHAVHQWTDVEAATRESVDDAADELVDIRALRLNAATTGLPTIFWQVLGSLIVLLAAEALLFRFDWNLVVPKAGYAAAIALLVALLVILDYPFRGQQSVGPEPITRALAHIARY</sequence>
<organism evidence="2 3">
    <name type="scientific">Chelatococcus caeni</name>
    <dbReference type="NCBI Taxonomy" id="1348468"/>
    <lineage>
        <taxon>Bacteria</taxon>
        <taxon>Pseudomonadati</taxon>
        <taxon>Pseudomonadota</taxon>
        <taxon>Alphaproteobacteria</taxon>
        <taxon>Hyphomicrobiales</taxon>
        <taxon>Chelatococcaceae</taxon>
        <taxon>Chelatococcus</taxon>
    </lineage>
</organism>
<evidence type="ECO:0000256" key="1">
    <source>
        <dbReference type="SAM" id="Phobius"/>
    </source>
</evidence>
<dbReference type="Proteomes" id="UP000577362">
    <property type="component" value="Unassembled WGS sequence"/>
</dbReference>
<dbReference type="RefSeq" id="WP_053193679.1">
    <property type="nucleotide sequence ID" value="NZ_JACIEN010000007.1"/>
</dbReference>
<protein>
    <recommendedName>
        <fullName evidence="4">DUF4239 domain-containing protein</fullName>
    </recommendedName>
</protein>
<reference evidence="2 3" key="1">
    <citation type="submission" date="2020-08" db="EMBL/GenBank/DDBJ databases">
        <title>Genomic Encyclopedia of Type Strains, Phase IV (KMG-IV): sequencing the most valuable type-strain genomes for metagenomic binning, comparative biology and taxonomic classification.</title>
        <authorList>
            <person name="Goeker M."/>
        </authorList>
    </citation>
    <scope>NUCLEOTIDE SEQUENCE [LARGE SCALE GENOMIC DNA]</scope>
    <source>
        <strain evidence="2 3">DSM 103737</strain>
    </source>
</reference>
<evidence type="ECO:0008006" key="4">
    <source>
        <dbReference type="Google" id="ProtNLM"/>
    </source>
</evidence>
<keyword evidence="1" id="KW-0812">Transmembrane</keyword>
<dbReference type="EMBL" id="JACIEN010000007">
    <property type="protein sequence ID" value="MBB4019358.1"/>
    <property type="molecule type" value="Genomic_DNA"/>
</dbReference>
<keyword evidence="1" id="KW-1133">Transmembrane helix</keyword>
<evidence type="ECO:0000313" key="2">
    <source>
        <dbReference type="EMBL" id="MBB4019358.1"/>
    </source>
</evidence>
<evidence type="ECO:0000313" key="3">
    <source>
        <dbReference type="Proteomes" id="UP000577362"/>
    </source>
</evidence>
<keyword evidence="3" id="KW-1185">Reference proteome</keyword>
<dbReference type="Pfam" id="PF14023">
    <property type="entry name" value="Bestrophin-like"/>
    <property type="match status" value="1"/>
</dbReference>
<feature type="transmembrane region" description="Helical" evidence="1">
    <location>
        <begin position="219"/>
        <end position="238"/>
    </location>
</feature>
<comment type="caution">
    <text evidence="2">The sequence shown here is derived from an EMBL/GenBank/DDBJ whole genome shotgun (WGS) entry which is preliminary data.</text>
</comment>